<organism evidence="9 10">
    <name type="scientific">Periconia macrospinosa</name>
    <dbReference type="NCBI Taxonomy" id="97972"/>
    <lineage>
        <taxon>Eukaryota</taxon>
        <taxon>Fungi</taxon>
        <taxon>Dikarya</taxon>
        <taxon>Ascomycota</taxon>
        <taxon>Pezizomycotina</taxon>
        <taxon>Dothideomycetes</taxon>
        <taxon>Pleosporomycetidae</taxon>
        <taxon>Pleosporales</taxon>
        <taxon>Massarineae</taxon>
        <taxon>Periconiaceae</taxon>
        <taxon>Periconia</taxon>
    </lineage>
</organism>
<evidence type="ECO:0000256" key="1">
    <source>
        <dbReference type="ARBA" id="ARBA00004651"/>
    </source>
</evidence>
<name>A0A2V1E2A1_9PLEO</name>
<reference evidence="9 10" key="1">
    <citation type="journal article" date="2018" name="Sci. Rep.">
        <title>Comparative genomics provides insights into the lifestyle and reveals functional heterogeneity of dark septate endophytic fungi.</title>
        <authorList>
            <person name="Knapp D.G."/>
            <person name="Nemeth J.B."/>
            <person name="Barry K."/>
            <person name="Hainaut M."/>
            <person name="Henrissat B."/>
            <person name="Johnson J."/>
            <person name="Kuo A."/>
            <person name="Lim J.H.P."/>
            <person name="Lipzen A."/>
            <person name="Nolan M."/>
            <person name="Ohm R.A."/>
            <person name="Tamas L."/>
            <person name="Grigoriev I.V."/>
            <person name="Spatafora J.W."/>
            <person name="Nagy L.G."/>
            <person name="Kovacs G.M."/>
        </authorList>
    </citation>
    <scope>NUCLEOTIDE SEQUENCE [LARGE SCALE GENOMIC DNA]</scope>
    <source>
        <strain evidence="9 10">DSE2036</strain>
    </source>
</reference>
<dbReference type="PANTHER" id="PTHR43549:SF2">
    <property type="entry name" value="MULTIDRUG RESISTANCE PROTEIN NORM-RELATED"/>
    <property type="match status" value="1"/>
</dbReference>
<dbReference type="InterPro" id="IPR052031">
    <property type="entry name" value="Membrane_Transporter-Flippase"/>
</dbReference>
<dbReference type="EMBL" id="KZ805323">
    <property type="protein sequence ID" value="PVI04262.1"/>
    <property type="molecule type" value="Genomic_DNA"/>
</dbReference>
<feature type="transmembrane region" description="Helical" evidence="8">
    <location>
        <begin position="89"/>
        <end position="111"/>
    </location>
</feature>
<feature type="region of interest" description="Disordered" evidence="7">
    <location>
        <begin position="1"/>
        <end position="24"/>
    </location>
</feature>
<dbReference type="AlphaFoldDB" id="A0A2V1E2A1"/>
<keyword evidence="5 8" id="KW-1133">Transmembrane helix</keyword>
<dbReference type="PANTHER" id="PTHR43549">
    <property type="entry name" value="MULTIDRUG RESISTANCE PROTEIN YPNP-RELATED"/>
    <property type="match status" value="1"/>
</dbReference>
<feature type="transmembrane region" description="Helical" evidence="8">
    <location>
        <begin position="293"/>
        <end position="315"/>
    </location>
</feature>
<keyword evidence="3" id="KW-1003">Cell membrane</keyword>
<evidence type="ECO:0000256" key="8">
    <source>
        <dbReference type="SAM" id="Phobius"/>
    </source>
</evidence>
<evidence type="ECO:0000313" key="10">
    <source>
        <dbReference type="Proteomes" id="UP000244855"/>
    </source>
</evidence>
<dbReference type="STRING" id="97972.A0A2V1E2A1"/>
<evidence type="ECO:0008006" key="11">
    <source>
        <dbReference type="Google" id="ProtNLM"/>
    </source>
</evidence>
<keyword evidence="10" id="KW-1185">Reference proteome</keyword>
<feature type="transmembrane region" description="Helical" evidence="8">
    <location>
        <begin position="196"/>
        <end position="220"/>
    </location>
</feature>
<feature type="transmembrane region" description="Helical" evidence="8">
    <location>
        <begin position="49"/>
        <end position="69"/>
    </location>
</feature>
<evidence type="ECO:0000256" key="2">
    <source>
        <dbReference type="ARBA" id="ARBA00022448"/>
    </source>
</evidence>
<dbReference type="GO" id="GO:0005886">
    <property type="term" value="C:plasma membrane"/>
    <property type="evidence" value="ECO:0007669"/>
    <property type="project" value="UniProtKB-SubCell"/>
</dbReference>
<feature type="transmembrane region" description="Helical" evidence="8">
    <location>
        <begin position="447"/>
        <end position="465"/>
    </location>
</feature>
<comment type="subcellular location">
    <subcellularLocation>
        <location evidence="1">Cell membrane</location>
        <topology evidence="1">Multi-pass membrane protein</topology>
    </subcellularLocation>
</comment>
<feature type="transmembrane region" description="Helical" evidence="8">
    <location>
        <begin position="370"/>
        <end position="393"/>
    </location>
</feature>
<keyword evidence="2" id="KW-0813">Transport</keyword>
<dbReference type="Proteomes" id="UP000244855">
    <property type="component" value="Unassembled WGS sequence"/>
</dbReference>
<feature type="transmembrane region" description="Helical" evidence="8">
    <location>
        <begin position="123"/>
        <end position="145"/>
    </location>
</feature>
<feature type="transmembrane region" description="Helical" evidence="8">
    <location>
        <begin position="165"/>
        <end position="184"/>
    </location>
</feature>
<feature type="transmembrane region" description="Helical" evidence="8">
    <location>
        <begin position="262"/>
        <end position="281"/>
    </location>
</feature>
<evidence type="ECO:0000256" key="6">
    <source>
        <dbReference type="ARBA" id="ARBA00023136"/>
    </source>
</evidence>
<feature type="transmembrane region" description="Helical" evidence="8">
    <location>
        <begin position="477"/>
        <end position="502"/>
    </location>
</feature>
<keyword evidence="6 8" id="KW-0472">Membrane</keyword>
<accession>A0A2V1E2A1</accession>
<keyword evidence="4 8" id="KW-0812">Transmembrane</keyword>
<evidence type="ECO:0000256" key="5">
    <source>
        <dbReference type="ARBA" id="ARBA00022989"/>
    </source>
</evidence>
<proteinExistence type="predicted"/>
<evidence type="ECO:0000313" key="9">
    <source>
        <dbReference type="EMBL" id="PVI04262.1"/>
    </source>
</evidence>
<gene>
    <name evidence="9" type="ORF">DM02DRAFT_556730</name>
</gene>
<dbReference type="OrthoDB" id="2119662at2759"/>
<evidence type="ECO:0000256" key="4">
    <source>
        <dbReference type="ARBA" id="ARBA00022692"/>
    </source>
</evidence>
<feature type="transmembrane region" description="Helical" evidence="8">
    <location>
        <begin position="232"/>
        <end position="250"/>
    </location>
</feature>
<protein>
    <recommendedName>
        <fullName evidence="11">MATE efflux family protein</fullName>
    </recommendedName>
</protein>
<sequence>MVPKDDTQIDARSAPAGTQSGREVNESLDESHITWGSWIKQNLFHRDRYAGALLFNLAAFILPALYTTLSKLWVANIDSSLVVLTDANTYMSVVVEVINEGLPRAAWVIIGDKTRTISSRMRLTYTLIAFQTVLGVILSIIFLAAAERFAGSFVPVEVRAVSVSYVRISAFTSLASALETAIAYSTRALDKPDVPLVISSVKFLANIILDFLIISTFHVGSHTPTVNDQARIQLAVSLTAAFVGAGYFLWLSGRILRHHRSGYSSVLPNFNALMILIRPGLMTFAESAIRNALYLWLVTTIVSMGSDYATAWGVFSTIRWGLVMVPVLALEQTSLAFVGHEWGRWRKHVGVDQRHPKMEKHHLLGVARPALISCAIALSIEIPLCIVLSVVGAKPYAQWLSNSDRVAAITAHMWQTIDWCYIFYALSTQLATLLLATRPKWYLYQSLASNLLYVLPWAIVCQVVDLNPGDAWTYHSLVFGGSLVFSFVDILIVDGIWAWTLLTGRATLEKWVAVEEDRSTISDTA</sequence>
<feature type="transmembrane region" description="Helical" evidence="8">
    <location>
        <begin position="413"/>
        <end position="435"/>
    </location>
</feature>
<evidence type="ECO:0000256" key="3">
    <source>
        <dbReference type="ARBA" id="ARBA00022475"/>
    </source>
</evidence>
<evidence type="ECO:0000256" key="7">
    <source>
        <dbReference type="SAM" id="MobiDB-lite"/>
    </source>
</evidence>